<evidence type="ECO:0000256" key="2">
    <source>
        <dbReference type="ARBA" id="ARBA00022692"/>
    </source>
</evidence>
<dbReference type="Proteomes" id="UP001642540">
    <property type="component" value="Unassembled WGS sequence"/>
</dbReference>
<evidence type="ECO:0000259" key="6">
    <source>
        <dbReference type="PROSITE" id="PS50835"/>
    </source>
</evidence>
<dbReference type="InterPro" id="IPR036179">
    <property type="entry name" value="Ig-like_dom_sf"/>
</dbReference>
<dbReference type="InterPro" id="IPR013106">
    <property type="entry name" value="Ig_V-set"/>
</dbReference>
<dbReference type="SUPFAM" id="SSF48726">
    <property type="entry name" value="Immunoglobulin"/>
    <property type="match status" value="2"/>
</dbReference>
<dbReference type="Pfam" id="PF08205">
    <property type="entry name" value="C2-set_2"/>
    <property type="match status" value="1"/>
</dbReference>
<name>A0ABP1QF63_9HEXA</name>
<dbReference type="SMART" id="SM00409">
    <property type="entry name" value="IG"/>
    <property type="match status" value="2"/>
</dbReference>
<gene>
    <name evidence="7" type="ORF">ODALV1_LOCUS9325</name>
</gene>
<keyword evidence="3" id="KW-1133">Transmembrane helix</keyword>
<dbReference type="InterPro" id="IPR013783">
    <property type="entry name" value="Ig-like_fold"/>
</dbReference>
<evidence type="ECO:0000313" key="7">
    <source>
        <dbReference type="EMBL" id="CAL8096337.1"/>
    </source>
</evidence>
<feature type="domain" description="Ig-like" evidence="6">
    <location>
        <begin position="38"/>
        <end position="143"/>
    </location>
</feature>
<reference evidence="7 8" key="1">
    <citation type="submission" date="2024-08" db="EMBL/GenBank/DDBJ databases">
        <authorList>
            <person name="Cucini C."/>
            <person name="Frati F."/>
        </authorList>
    </citation>
    <scope>NUCLEOTIDE SEQUENCE [LARGE SCALE GENOMIC DNA]</scope>
</reference>
<dbReference type="PANTHER" id="PTHR21261:SF8">
    <property type="entry name" value="BEATEN PATH IA, ISOFORM B-RELATED"/>
    <property type="match status" value="1"/>
</dbReference>
<keyword evidence="5" id="KW-1015">Disulfide bond</keyword>
<proteinExistence type="predicted"/>
<comment type="subcellular location">
    <subcellularLocation>
        <location evidence="1">Membrane</location>
        <topology evidence="1">Single-pass membrane protein</topology>
    </subcellularLocation>
</comment>
<dbReference type="PROSITE" id="PS50835">
    <property type="entry name" value="IG_LIKE"/>
    <property type="match status" value="2"/>
</dbReference>
<dbReference type="InterPro" id="IPR013162">
    <property type="entry name" value="CD80_C2-set"/>
</dbReference>
<accession>A0ABP1QF63</accession>
<dbReference type="InterPro" id="IPR007110">
    <property type="entry name" value="Ig-like_dom"/>
</dbReference>
<organism evidence="7 8">
    <name type="scientific">Orchesella dallaii</name>
    <dbReference type="NCBI Taxonomy" id="48710"/>
    <lineage>
        <taxon>Eukaryota</taxon>
        <taxon>Metazoa</taxon>
        <taxon>Ecdysozoa</taxon>
        <taxon>Arthropoda</taxon>
        <taxon>Hexapoda</taxon>
        <taxon>Collembola</taxon>
        <taxon>Entomobryomorpha</taxon>
        <taxon>Entomobryoidea</taxon>
        <taxon>Orchesellidae</taxon>
        <taxon>Orchesellinae</taxon>
        <taxon>Orchesella</taxon>
    </lineage>
</organism>
<dbReference type="PANTHER" id="PTHR21261">
    <property type="entry name" value="BEAT PROTEIN"/>
    <property type="match status" value="1"/>
</dbReference>
<evidence type="ECO:0000256" key="4">
    <source>
        <dbReference type="ARBA" id="ARBA00023136"/>
    </source>
</evidence>
<protein>
    <recommendedName>
        <fullName evidence="6">Ig-like domain-containing protein</fullName>
    </recommendedName>
</protein>
<comment type="caution">
    <text evidence="7">The sequence shown here is derived from an EMBL/GenBank/DDBJ whole genome shotgun (WGS) entry which is preliminary data.</text>
</comment>
<dbReference type="Pfam" id="PF07686">
    <property type="entry name" value="V-set"/>
    <property type="match status" value="1"/>
</dbReference>
<dbReference type="Gene3D" id="2.60.40.10">
    <property type="entry name" value="Immunoglobulins"/>
    <property type="match status" value="2"/>
</dbReference>
<keyword evidence="2" id="KW-0812">Transmembrane</keyword>
<evidence type="ECO:0000256" key="1">
    <source>
        <dbReference type="ARBA" id="ARBA00004167"/>
    </source>
</evidence>
<sequence>MVMRIFTTKMEQFWIQVFIGLLILASKLKLGEGKREGKELLIRVHVPEYVREGDTAILKCQYDLDDDKLYTMKWYKGSQEFFRFTPKESPPIKTFRLDGLEVDLNLSNSSVLALANVDLNMTARYTCEVTKDFPDYTTAVKTSMMNVIAIPEHKPVIHPERRSVSIGDTLNVNCTSLRSKPIANITWLLNGLPVHPHYLTPEVKEKDLDNKETITAGLNFIVRQQHFIRNRMTLTCQAKMDPNMYHGATDIIISEHDRPKISSVVDNYSSLPSGGKSDNRISSSGSLLTTSAAVPLAQLFLALIQATTTSTHPGAGVNLFTIIFSSTLTTSVFYAS</sequence>
<feature type="domain" description="Ig-like" evidence="6">
    <location>
        <begin position="151"/>
        <end position="254"/>
    </location>
</feature>
<dbReference type="InterPro" id="IPR003599">
    <property type="entry name" value="Ig_sub"/>
</dbReference>
<keyword evidence="8" id="KW-1185">Reference proteome</keyword>
<keyword evidence="4" id="KW-0472">Membrane</keyword>
<evidence type="ECO:0000256" key="5">
    <source>
        <dbReference type="ARBA" id="ARBA00023157"/>
    </source>
</evidence>
<evidence type="ECO:0000256" key="3">
    <source>
        <dbReference type="ARBA" id="ARBA00022989"/>
    </source>
</evidence>
<evidence type="ECO:0000313" key="8">
    <source>
        <dbReference type="Proteomes" id="UP001642540"/>
    </source>
</evidence>
<dbReference type="EMBL" id="CAXLJM020000028">
    <property type="protein sequence ID" value="CAL8096337.1"/>
    <property type="molecule type" value="Genomic_DNA"/>
</dbReference>